<feature type="transmembrane region" description="Helical" evidence="1">
    <location>
        <begin position="107"/>
        <end position="131"/>
    </location>
</feature>
<name>A0A9P7A8H6_9AGAM</name>
<reference evidence="2" key="1">
    <citation type="journal article" date="2020" name="New Phytol.">
        <title>Comparative genomics reveals dynamic genome evolution in host specialist ectomycorrhizal fungi.</title>
        <authorList>
            <person name="Lofgren L.A."/>
            <person name="Nguyen N.H."/>
            <person name="Vilgalys R."/>
            <person name="Ruytinx J."/>
            <person name="Liao H.L."/>
            <person name="Branco S."/>
            <person name="Kuo A."/>
            <person name="LaButti K."/>
            <person name="Lipzen A."/>
            <person name="Andreopoulos W."/>
            <person name="Pangilinan J."/>
            <person name="Riley R."/>
            <person name="Hundley H."/>
            <person name="Na H."/>
            <person name="Barry K."/>
            <person name="Grigoriev I.V."/>
            <person name="Stajich J.E."/>
            <person name="Kennedy P.G."/>
        </authorList>
    </citation>
    <scope>NUCLEOTIDE SEQUENCE</scope>
    <source>
        <strain evidence="2">DOB743</strain>
    </source>
</reference>
<dbReference type="Proteomes" id="UP000714275">
    <property type="component" value="Unassembled WGS sequence"/>
</dbReference>
<dbReference type="OrthoDB" id="3354175at2759"/>
<evidence type="ECO:0000256" key="1">
    <source>
        <dbReference type="SAM" id="Phobius"/>
    </source>
</evidence>
<dbReference type="AlphaFoldDB" id="A0A9P7A8H6"/>
<keyword evidence="1" id="KW-0812">Transmembrane</keyword>
<comment type="caution">
    <text evidence="2">The sequence shown here is derived from an EMBL/GenBank/DDBJ whole genome shotgun (WGS) entry which is preliminary data.</text>
</comment>
<gene>
    <name evidence="2" type="ORF">EV702DRAFT_257861</name>
</gene>
<protein>
    <submittedName>
        <fullName evidence="2">Uncharacterized protein</fullName>
    </submittedName>
</protein>
<evidence type="ECO:0000313" key="2">
    <source>
        <dbReference type="EMBL" id="KAG1783401.1"/>
    </source>
</evidence>
<organism evidence="2 3">
    <name type="scientific">Suillus placidus</name>
    <dbReference type="NCBI Taxonomy" id="48579"/>
    <lineage>
        <taxon>Eukaryota</taxon>
        <taxon>Fungi</taxon>
        <taxon>Dikarya</taxon>
        <taxon>Basidiomycota</taxon>
        <taxon>Agaricomycotina</taxon>
        <taxon>Agaricomycetes</taxon>
        <taxon>Agaricomycetidae</taxon>
        <taxon>Boletales</taxon>
        <taxon>Suillineae</taxon>
        <taxon>Suillaceae</taxon>
        <taxon>Suillus</taxon>
    </lineage>
</organism>
<feature type="transmembrane region" description="Helical" evidence="1">
    <location>
        <begin position="61"/>
        <end position="86"/>
    </location>
</feature>
<proteinExistence type="predicted"/>
<sequence>MKLIQKGKKIYRCFVVWQTIWVIILPSMLWCSVAVTGFYSVYNFLQAVQPTSNTERIFSKTTLRCIAAFYTLTLVTNLLSSGLLAFRIWKIERSVSTAHATKVTTTGILRVIMDAATLYSISLLCALISSLCSNDGGFVMIGILTSIISITFYMVIIRIAMGKNTHSHTLTVRGGSTGQGSLQHYPLKPLQVHISQFTHTDSASVYRGGDLDRASTGGRASVEGATCDV</sequence>
<keyword evidence="1" id="KW-1133">Transmembrane helix</keyword>
<dbReference type="EMBL" id="JABBWD010000002">
    <property type="protein sequence ID" value="KAG1783401.1"/>
    <property type="molecule type" value="Genomic_DNA"/>
</dbReference>
<keyword evidence="1" id="KW-0472">Membrane</keyword>
<keyword evidence="3" id="KW-1185">Reference proteome</keyword>
<evidence type="ECO:0000313" key="3">
    <source>
        <dbReference type="Proteomes" id="UP000714275"/>
    </source>
</evidence>
<feature type="transmembrane region" description="Helical" evidence="1">
    <location>
        <begin position="20"/>
        <end position="41"/>
    </location>
</feature>
<feature type="transmembrane region" description="Helical" evidence="1">
    <location>
        <begin position="137"/>
        <end position="157"/>
    </location>
</feature>
<accession>A0A9P7A8H6</accession>